<proteinExistence type="predicted"/>
<evidence type="ECO:0000256" key="1">
    <source>
        <dbReference type="SAM" id="SignalP"/>
    </source>
</evidence>
<reference evidence="3" key="1">
    <citation type="submission" date="2024-05" db="EMBL/GenBank/DDBJ databases">
        <authorList>
            <person name="Yang L."/>
            <person name="Pan L."/>
        </authorList>
    </citation>
    <scope>NUCLEOTIDE SEQUENCE</scope>
    <source>
        <strain evidence="3">FCG-7</strain>
    </source>
</reference>
<feature type="signal peptide" evidence="1">
    <location>
        <begin position="1"/>
        <end position="19"/>
    </location>
</feature>
<dbReference type="RefSeq" id="WP_348946436.1">
    <property type="nucleotide sequence ID" value="NZ_CP157355.1"/>
</dbReference>
<organism evidence="3">
    <name type="scientific">Chitinibacter mangrovi</name>
    <dbReference type="NCBI Taxonomy" id="3153927"/>
    <lineage>
        <taxon>Bacteria</taxon>
        <taxon>Pseudomonadati</taxon>
        <taxon>Pseudomonadota</taxon>
        <taxon>Betaproteobacteria</taxon>
        <taxon>Neisseriales</taxon>
        <taxon>Chitinibacteraceae</taxon>
        <taxon>Chitinibacter</taxon>
    </lineage>
</organism>
<dbReference type="PROSITE" id="PS51257">
    <property type="entry name" value="PROKAR_LIPOPROTEIN"/>
    <property type="match status" value="1"/>
</dbReference>
<name>A0AAU7FC72_9NEIS</name>
<dbReference type="Pfam" id="PF14344">
    <property type="entry name" value="DUF4397"/>
    <property type="match status" value="2"/>
</dbReference>
<evidence type="ECO:0000313" key="3">
    <source>
        <dbReference type="EMBL" id="XBM02162.1"/>
    </source>
</evidence>
<feature type="domain" description="DUF4397" evidence="2">
    <location>
        <begin position="243"/>
        <end position="360"/>
    </location>
</feature>
<keyword evidence="1" id="KW-0732">Signal</keyword>
<accession>A0AAU7FC72</accession>
<gene>
    <name evidence="3" type="ORF">ABHF33_07820</name>
</gene>
<dbReference type="AlphaFoldDB" id="A0AAU7FC72"/>
<feature type="chain" id="PRO_5043324664" evidence="1">
    <location>
        <begin position="20"/>
        <end position="443"/>
    </location>
</feature>
<sequence length="443" mass="44519">MIKLSKWLLVVAASAGLVACGGGSDPVPVPDQAQLRVIHASPDAPNVDVYAAGAKALSNVPYKAASGLLTVNAGDLPVKVTPAGSDAGVISATLKLAKDTLTTVIAVNEVAKIEPLVITESTAKPAAGQARLRVVHAAATAPAVDVYVTAPGADLGNTTATLSNVAFKAFSGGLEVPAADYRVRVTPAGSKTVVFDSGTLPVPAGADLLAVAVPQANGSSPISVLLINRGSSANVSEVNDVNAKLRVVHASPNAPAVDVLANGSAILSNVPFFTASNYLTVEAKKYTVALNAAGTATQALTADLALDKANNYTVFAVGLLAGNPALQYLVAKDDASLPPAGQIKVRVVHASPNAPAVDVYANDALVMSNVSFPAAGAYLKVPAGNYVFKLRVAGAAATSAPAFTSPAVSTSAGKIYTVVARGLLPNGTGDSSKDFTLTVLNDN</sequence>
<dbReference type="KEGG" id="cmav:ABHF33_07820"/>
<protein>
    <submittedName>
        <fullName evidence="3">DUF4397 domain-containing protein</fullName>
    </submittedName>
</protein>
<dbReference type="EMBL" id="CP157355">
    <property type="protein sequence ID" value="XBM02162.1"/>
    <property type="molecule type" value="Genomic_DNA"/>
</dbReference>
<evidence type="ECO:0000259" key="2">
    <source>
        <dbReference type="Pfam" id="PF14344"/>
    </source>
</evidence>
<feature type="domain" description="DUF4397" evidence="2">
    <location>
        <begin position="33"/>
        <end position="147"/>
    </location>
</feature>
<dbReference type="InterPro" id="IPR025510">
    <property type="entry name" value="DUF4397"/>
</dbReference>